<name>J3NX54_GAET3</name>
<dbReference type="Proteomes" id="UP000006039">
    <property type="component" value="Unassembled WGS sequence"/>
</dbReference>
<dbReference type="EnsemblFungi" id="EJT75936">
    <property type="protein sequence ID" value="EJT75936"/>
    <property type="gene ID" value="GGTG_05861"/>
</dbReference>
<dbReference type="GeneID" id="20346319"/>
<reference evidence="4" key="1">
    <citation type="submission" date="2010-07" db="EMBL/GenBank/DDBJ databases">
        <title>The genome sequence of Gaeumannomyces graminis var. tritici strain R3-111a-1.</title>
        <authorList>
            <consortium name="The Broad Institute Genome Sequencing Platform"/>
            <person name="Ma L.-J."/>
            <person name="Dead R."/>
            <person name="Young S."/>
            <person name="Zeng Q."/>
            <person name="Koehrsen M."/>
            <person name="Alvarado L."/>
            <person name="Berlin A."/>
            <person name="Chapman S.B."/>
            <person name="Chen Z."/>
            <person name="Freedman E."/>
            <person name="Gellesch M."/>
            <person name="Goldberg J."/>
            <person name="Griggs A."/>
            <person name="Gujja S."/>
            <person name="Heilman E.R."/>
            <person name="Heiman D."/>
            <person name="Hepburn T."/>
            <person name="Howarth C."/>
            <person name="Jen D."/>
            <person name="Larson L."/>
            <person name="Mehta T."/>
            <person name="Neiman D."/>
            <person name="Pearson M."/>
            <person name="Roberts A."/>
            <person name="Saif S."/>
            <person name="Shea T."/>
            <person name="Shenoy N."/>
            <person name="Sisk P."/>
            <person name="Stolte C."/>
            <person name="Sykes S."/>
            <person name="Walk T."/>
            <person name="White J."/>
            <person name="Yandava C."/>
            <person name="Haas B."/>
            <person name="Nusbaum C."/>
            <person name="Birren B."/>
        </authorList>
    </citation>
    <scope>NUCLEOTIDE SEQUENCE [LARGE SCALE GENOMIC DNA]</scope>
    <source>
        <strain evidence="4">R3-111a-1</strain>
    </source>
</reference>
<accession>J3NX54</accession>
<dbReference type="EMBL" id="GL385397">
    <property type="protein sequence ID" value="EJT75936.1"/>
    <property type="molecule type" value="Genomic_DNA"/>
</dbReference>
<keyword evidence="4" id="KW-1185">Reference proteome</keyword>
<dbReference type="HOGENOM" id="CLU_1594642_0_0_1"/>
<reference evidence="2" key="3">
    <citation type="submission" date="2010-09" db="EMBL/GenBank/DDBJ databases">
        <title>Annotation of Gaeumannomyces graminis var. tritici R3-111a-1.</title>
        <authorList>
            <consortium name="The Broad Institute Genome Sequencing Platform"/>
            <person name="Ma L.-J."/>
            <person name="Dead R."/>
            <person name="Young S.K."/>
            <person name="Zeng Q."/>
            <person name="Gargeya S."/>
            <person name="Fitzgerald M."/>
            <person name="Haas B."/>
            <person name="Abouelleil A."/>
            <person name="Alvarado L."/>
            <person name="Arachchi H.M."/>
            <person name="Berlin A."/>
            <person name="Brown A."/>
            <person name="Chapman S.B."/>
            <person name="Chen Z."/>
            <person name="Dunbar C."/>
            <person name="Freedman E."/>
            <person name="Gearin G."/>
            <person name="Gellesch M."/>
            <person name="Goldberg J."/>
            <person name="Griggs A."/>
            <person name="Gujja S."/>
            <person name="Heiman D."/>
            <person name="Howarth C."/>
            <person name="Larson L."/>
            <person name="Lui A."/>
            <person name="MacDonald P.J.P."/>
            <person name="Mehta T."/>
            <person name="Montmayeur A."/>
            <person name="Murphy C."/>
            <person name="Neiman D."/>
            <person name="Pearson M."/>
            <person name="Priest M."/>
            <person name="Roberts A."/>
            <person name="Saif S."/>
            <person name="Shea T."/>
            <person name="Shenoy N."/>
            <person name="Sisk P."/>
            <person name="Stolte C."/>
            <person name="Sykes S."/>
            <person name="Yandava C."/>
            <person name="Wortman J."/>
            <person name="Nusbaum C."/>
            <person name="Birren B."/>
        </authorList>
    </citation>
    <scope>NUCLEOTIDE SEQUENCE</scope>
    <source>
        <strain evidence="2">R3-111a-1</strain>
    </source>
</reference>
<dbReference type="RefSeq" id="XP_009221936.1">
    <property type="nucleotide sequence ID" value="XM_009223672.1"/>
</dbReference>
<protein>
    <submittedName>
        <fullName evidence="2 3">Uncharacterized protein</fullName>
    </submittedName>
</protein>
<sequence length="167" mass="17285">MGLTMDLDPSSAPPAVLGHNAARQAIPSHQEGAKPDHMVTRPKPAPPVGIPSRTDKRGAAAGSEVDNCLLGSAGWGSVASILPSSLCVPANQIENSFARRTRCAGEGHPTEKSRAVTPRALGLSGIVNIDEWDDVGDSVFVLINAGEQTGATARHPDNAILGRERAA</sequence>
<evidence type="ECO:0000313" key="4">
    <source>
        <dbReference type="Proteomes" id="UP000006039"/>
    </source>
</evidence>
<proteinExistence type="predicted"/>
<evidence type="ECO:0000256" key="1">
    <source>
        <dbReference type="SAM" id="MobiDB-lite"/>
    </source>
</evidence>
<gene>
    <name evidence="3" type="primary">20346319</name>
    <name evidence="2" type="ORF">GGTG_05861</name>
</gene>
<reference evidence="2" key="2">
    <citation type="submission" date="2010-07" db="EMBL/GenBank/DDBJ databases">
        <authorList>
            <consortium name="The Broad Institute Genome Sequencing Platform"/>
            <consortium name="Broad Institute Genome Sequencing Center for Infectious Disease"/>
            <person name="Ma L.-J."/>
            <person name="Dead R."/>
            <person name="Young S."/>
            <person name="Zeng Q."/>
            <person name="Koehrsen M."/>
            <person name="Alvarado L."/>
            <person name="Berlin A."/>
            <person name="Chapman S.B."/>
            <person name="Chen Z."/>
            <person name="Freedman E."/>
            <person name="Gellesch M."/>
            <person name="Goldberg J."/>
            <person name="Griggs A."/>
            <person name="Gujja S."/>
            <person name="Heilman E.R."/>
            <person name="Heiman D."/>
            <person name="Hepburn T."/>
            <person name="Howarth C."/>
            <person name="Jen D."/>
            <person name="Larson L."/>
            <person name="Mehta T."/>
            <person name="Neiman D."/>
            <person name="Pearson M."/>
            <person name="Roberts A."/>
            <person name="Saif S."/>
            <person name="Shea T."/>
            <person name="Shenoy N."/>
            <person name="Sisk P."/>
            <person name="Stolte C."/>
            <person name="Sykes S."/>
            <person name="Walk T."/>
            <person name="White J."/>
            <person name="Yandava C."/>
            <person name="Haas B."/>
            <person name="Nusbaum C."/>
            <person name="Birren B."/>
        </authorList>
    </citation>
    <scope>NUCLEOTIDE SEQUENCE</scope>
    <source>
        <strain evidence="2">R3-111a-1</strain>
    </source>
</reference>
<evidence type="ECO:0000313" key="3">
    <source>
        <dbReference type="EnsemblFungi" id="EJT75936"/>
    </source>
</evidence>
<dbReference type="AlphaFoldDB" id="J3NX54"/>
<reference evidence="3" key="5">
    <citation type="submission" date="2018-04" db="UniProtKB">
        <authorList>
            <consortium name="EnsemblFungi"/>
        </authorList>
    </citation>
    <scope>IDENTIFICATION</scope>
    <source>
        <strain evidence="3">R3-111a-1</strain>
    </source>
</reference>
<reference evidence="3" key="4">
    <citation type="journal article" date="2015" name="G3 (Bethesda)">
        <title>Genome sequences of three phytopathogenic species of the Magnaporthaceae family of fungi.</title>
        <authorList>
            <person name="Okagaki L.H."/>
            <person name="Nunes C.C."/>
            <person name="Sailsbery J."/>
            <person name="Clay B."/>
            <person name="Brown D."/>
            <person name="John T."/>
            <person name="Oh Y."/>
            <person name="Young N."/>
            <person name="Fitzgerald M."/>
            <person name="Haas B.J."/>
            <person name="Zeng Q."/>
            <person name="Young S."/>
            <person name="Adiconis X."/>
            <person name="Fan L."/>
            <person name="Levin J.Z."/>
            <person name="Mitchell T.K."/>
            <person name="Okubara P.A."/>
            <person name="Farman M.L."/>
            <person name="Kohn L.M."/>
            <person name="Birren B."/>
            <person name="Ma L.-J."/>
            <person name="Dean R.A."/>
        </authorList>
    </citation>
    <scope>NUCLEOTIDE SEQUENCE</scope>
    <source>
        <strain evidence="3">R3-111a-1</strain>
    </source>
</reference>
<organism evidence="2">
    <name type="scientific">Gaeumannomyces tritici (strain R3-111a-1)</name>
    <name type="common">Wheat and barley take-all root rot fungus</name>
    <name type="synonym">Gaeumannomyces graminis var. tritici</name>
    <dbReference type="NCBI Taxonomy" id="644352"/>
    <lineage>
        <taxon>Eukaryota</taxon>
        <taxon>Fungi</taxon>
        <taxon>Dikarya</taxon>
        <taxon>Ascomycota</taxon>
        <taxon>Pezizomycotina</taxon>
        <taxon>Sordariomycetes</taxon>
        <taxon>Sordariomycetidae</taxon>
        <taxon>Magnaporthales</taxon>
        <taxon>Magnaporthaceae</taxon>
        <taxon>Gaeumannomyces</taxon>
    </lineage>
</organism>
<dbReference type="VEuPathDB" id="FungiDB:GGTG_05861"/>
<evidence type="ECO:0000313" key="2">
    <source>
        <dbReference type="EMBL" id="EJT75936.1"/>
    </source>
</evidence>
<feature type="region of interest" description="Disordered" evidence="1">
    <location>
        <begin position="28"/>
        <end position="59"/>
    </location>
</feature>